<feature type="chain" id="PRO_5006059206" description="RxLR-like protein" evidence="1">
    <location>
        <begin position="24"/>
        <end position="502"/>
    </location>
</feature>
<dbReference type="RefSeq" id="XP_024585840.1">
    <property type="nucleotide sequence ID" value="XM_024720663.1"/>
</dbReference>
<feature type="signal peptide" evidence="1">
    <location>
        <begin position="1"/>
        <end position="23"/>
    </location>
</feature>
<protein>
    <recommendedName>
        <fullName evidence="4">RxLR-like protein</fullName>
    </recommendedName>
</protein>
<accession>A0A0P1B5Z5</accession>
<evidence type="ECO:0000313" key="2">
    <source>
        <dbReference type="EMBL" id="CEG49471.1"/>
    </source>
</evidence>
<dbReference type="EMBL" id="CCYD01003055">
    <property type="protein sequence ID" value="CEG49471.1"/>
    <property type="molecule type" value="Genomic_DNA"/>
</dbReference>
<evidence type="ECO:0000256" key="1">
    <source>
        <dbReference type="SAM" id="SignalP"/>
    </source>
</evidence>
<dbReference type="Proteomes" id="UP000054928">
    <property type="component" value="Unassembled WGS sequence"/>
</dbReference>
<dbReference type="AlphaFoldDB" id="A0A0P1B5Z5"/>
<dbReference type="PROSITE" id="PS51257">
    <property type="entry name" value="PROKAR_LIPOPROTEIN"/>
    <property type="match status" value="1"/>
</dbReference>
<evidence type="ECO:0000313" key="3">
    <source>
        <dbReference type="Proteomes" id="UP000054928"/>
    </source>
</evidence>
<keyword evidence="1" id="KW-0732">Signal</keyword>
<evidence type="ECO:0008006" key="4">
    <source>
        <dbReference type="Google" id="ProtNLM"/>
    </source>
</evidence>
<sequence>MRMSSFLLIPTTAIVAGCGAVSAYRRPRLLGSKLPDEVMSAKEAVSANSARFLSSKPDRVNVIYAPEEEERMMKDMEDILNLVRDSSQEKIVPHIPPSAITKGSNSVGTFSTDLNELPPIQYHDGQISAEHQHIGYPYGQTSAQHQQGYGGNLHPGVMHNSNAVNHVDQEISIGARNFAKSFKWTVDLADIVRSASTRDDLGFLTRLKQFEKLRDTWLEHAYKWVAHNKQSYPAAFSSEHIPSDEFLSSLDSQVAEAEKLFTQPSTDQEIDDVLKASINAAPEKQRHKIQTWLYQSVDIPTKSMFMEPLFFSCVVMNKINTVEVKEIPVKMAQRMKFATQQIVKSHASDSYPSQFLLAHIDDNLLENSPDVVESNLLDESKGIEGGLDNVLAMTSDDVEPWEKFMDLCSQGHFSSDDPLMQALEVYTRLYIHDYFIKEPKLIGWNDWIKMSQTIPGNLMNEVVEEVNGLLIHGAGGEGNLRFQLLRRKKWDDKVRKRNIKVG</sequence>
<organism evidence="2 3">
    <name type="scientific">Plasmopara halstedii</name>
    <name type="common">Downy mildew of sunflower</name>
    <dbReference type="NCBI Taxonomy" id="4781"/>
    <lineage>
        <taxon>Eukaryota</taxon>
        <taxon>Sar</taxon>
        <taxon>Stramenopiles</taxon>
        <taxon>Oomycota</taxon>
        <taxon>Peronosporomycetes</taxon>
        <taxon>Peronosporales</taxon>
        <taxon>Peronosporaceae</taxon>
        <taxon>Plasmopara</taxon>
    </lineage>
</organism>
<keyword evidence="3" id="KW-1185">Reference proteome</keyword>
<proteinExistence type="predicted"/>
<dbReference type="GeneID" id="36402289"/>
<reference evidence="3" key="1">
    <citation type="submission" date="2014-09" db="EMBL/GenBank/DDBJ databases">
        <authorList>
            <person name="Sharma Rahul"/>
            <person name="Thines Marco"/>
        </authorList>
    </citation>
    <scope>NUCLEOTIDE SEQUENCE [LARGE SCALE GENOMIC DNA]</scope>
</reference>
<name>A0A0P1B5Z5_PLAHL</name>